<dbReference type="STRING" id="1172194.WQQ_16850"/>
<dbReference type="SUPFAM" id="SSF52540">
    <property type="entry name" value="P-loop containing nucleoside triphosphate hydrolases"/>
    <property type="match status" value="1"/>
</dbReference>
<evidence type="ECO:0000256" key="5">
    <source>
        <dbReference type="ARBA" id="ARBA00022679"/>
    </source>
</evidence>
<dbReference type="HAMAP" id="MF_00109">
    <property type="entry name" value="Shikimate_kinase"/>
    <property type="match status" value="1"/>
</dbReference>
<evidence type="ECO:0000256" key="10">
    <source>
        <dbReference type="ARBA" id="ARBA00048567"/>
    </source>
</evidence>
<dbReference type="PANTHER" id="PTHR21087:SF16">
    <property type="entry name" value="SHIKIMATE KINASE 1, CHLOROPLASTIC"/>
    <property type="match status" value="1"/>
</dbReference>
<gene>
    <name evidence="11" type="primary">aroK</name>
    <name evidence="12" type="ORF">WQQ_16850</name>
</gene>
<feature type="binding site" evidence="11">
    <location>
        <position position="119"/>
    </location>
    <ligand>
        <name>ATP</name>
        <dbReference type="ChEBI" id="CHEBI:30616"/>
    </ligand>
</feature>
<dbReference type="NCBIfam" id="NF003456">
    <property type="entry name" value="PRK05057.1"/>
    <property type="match status" value="1"/>
</dbReference>
<name>I8TCZ7_9GAMM</name>
<evidence type="ECO:0000313" key="13">
    <source>
        <dbReference type="Proteomes" id="UP000003704"/>
    </source>
</evidence>
<keyword evidence="11" id="KW-0963">Cytoplasm</keyword>
<evidence type="ECO:0000256" key="1">
    <source>
        <dbReference type="ARBA" id="ARBA00004842"/>
    </source>
</evidence>
<feature type="binding site" evidence="11">
    <location>
        <position position="17"/>
    </location>
    <ligand>
        <name>Mg(2+)</name>
        <dbReference type="ChEBI" id="CHEBI:18420"/>
    </ligand>
</feature>
<evidence type="ECO:0000256" key="8">
    <source>
        <dbReference type="ARBA" id="ARBA00022840"/>
    </source>
</evidence>
<dbReference type="PROSITE" id="PS01128">
    <property type="entry name" value="SHIKIMATE_KINASE"/>
    <property type="match status" value="1"/>
</dbReference>
<reference evidence="12 13" key="1">
    <citation type="journal article" date="2012" name="J. Bacteriol.">
        <title>Genome Sequence of n-Alkane-Degrading Hydrocarboniphaga effusa Strain AP103T (ATCC BAA-332T).</title>
        <authorList>
            <person name="Chang H.K."/>
            <person name="Zylstra G.J."/>
            <person name="Chae J.C."/>
        </authorList>
    </citation>
    <scope>NUCLEOTIDE SEQUENCE [LARGE SCALE GENOMIC DNA]</scope>
    <source>
        <strain evidence="12 13">AP103</strain>
    </source>
</reference>
<proteinExistence type="inferred from homology"/>
<comment type="subunit">
    <text evidence="11">Monomer.</text>
</comment>
<comment type="subcellular location">
    <subcellularLocation>
        <location evidence="11">Cytoplasm</location>
    </subcellularLocation>
</comment>
<keyword evidence="7 11" id="KW-0418">Kinase</keyword>
<dbReference type="CDD" id="cd00464">
    <property type="entry name" value="SK"/>
    <property type="match status" value="1"/>
</dbReference>
<feature type="binding site" evidence="11">
    <location>
        <position position="139"/>
    </location>
    <ligand>
        <name>substrate</name>
    </ligand>
</feature>
<dbReference type="GO" id="GO:0008652">
    <property type="term" value="P:amino acid biosynthetic process"/>
    <property type="evidence" value="ECO:0007669"/>
    <property type="project" value="UniProtKB-KW"/>
</dbReference>
<comment type="pathway">
    <text evidence="1 11">Metabolic intermediate biosynthesis; chorismate biosynthesis; chorismate from D-erythrose 4-phosphate and phosphoenolpyruvate: step 5/7.</text>
</comment>
<feature type="binding site" evidence="11">
    <location>
        <position position="81"/>
    </location>
    <ligand>
        <name>substrate</name>
    </ligand>
</feature>
<protein>
    <recommendedName>
        <fullName evidence="3 11">Shikimate kinase</fullName>
        <shortName evidence="11">SK</shortName>
        <ecNumber evidence="3 11">2.7.1.71</ecNumber>
    </recommendedName>
</protein>
<dbReference type="RefSeq" id="WP_007184634.1">
    <property type="nucleotide sequence ID" value="NZ_AKGD01000001.1"/>
</dbReference>
<feature type="binding site" evidence="11">
    <location>
        <begin position="13"/>
        <end position="18"/>
    </location>
    <ligand>
        <name>ATP</name>
        <dbReference type="ChEBI" id="CHEBI:30616"/>
    </ligand>
</feature>
<dbReference type="GO" id="GO:0005524">
    <property type="term" value="F:ATP binding"/>
    <property type="evidence" value="ECO:0007669"/>
    <property type="project" value="UniProtKB-UniRule"/>
</dbReference>
<evidence type="ECO:0000256" key="4">
    <source>
        <dbReference type="ARBA" id="ARBA00022605"/>
    </source>
</evidence>
<evidence type="ECO:0000256" key="2">
    <source>
        <dbReference type="ARBA" id="ARBA00006997"/>
    </source>
</evidence>
<keyword evidence="9 11" id="KW-0057">Aromatic amino acid biosynthesis</keyword>
<evidence type="ECO:0000256" key="6">
    <source>
        <dbReference type="ARBA" id="ARBA00022741"/>
    </source>
</evidence>
<sequence>MNKSNIFLIGPMGAGKTTVGKRLAEARGLEFIDSDTEIEERTGVDIPLIFEKEGESGFRKRERLVIADLTQRSGIVLATGGGAVLDADSRQWLSARGFVVYLHASVDQQQHRTSRNDNRPLLQNVPDRREVLQRLFEDRDPLYREIADLVISTDGRNARQLAREIEDHIDRPATAV</sequence>
<keyword evidence="4 11" id="KW-0028">Amino-acid biosynthesis</keyword>
<dbReference type="PANTHER" id="PTHR21087">
    <property type="entry name" value="SHIKIMATE KINASE"/>
    <property type="match status" value="1"/>
</dbReference>
<comment type="catalytic activity">
    <reaction evidence="10 11">
        <text>shikimate + ATP = 3-phosphoshikimate + ADP + H(+)</text>
        <dbReference type="Rhea" id="RHEA:13121"/>
        <dbReference type="ChEBI" id="CHEBI:15378"/>
        <dbReference type="ChEBI" id="CHEBI:30616"/>
        <dbReference type="ChEBI" id="CHEBI:36208"/>
        <dbReference type="ChEBI" id="CHEBI:145989"/>
        <dbReference type="ChEBI" id="CHEBI:456216"/>
        <dbReference type="EC" id="2.7.1.71"/>
    </reaction>
</comment>
<comment type="function">
    <text evidence="11">Catalyzes the specific phosphorylation of the 3-hydroxyl group of shikimic acid using ATP as a cosubstrate.</text>
</comment>
<keyword evidence="11" id="KW-0460">Magnesium</keyword>
<keyword evidence="11" id="KW-0479">Metal-binding</keyword>
<dbReference type="InterPro" id="IPR023000">
    <property type="entry name" value="Shikimate_kinase_CS"/>
</dbReference>
<feature type="binding site" evidence="11">
    <location>
        <position position="35"/>
    </location>
    <ligand>
        <name>substrate</name>
    </ligand>
</feature>
<dbReference type="InterPro" id="IPR031322">
    <property type="entry name" value="Shikimate/glucono_kinase"/>
</dbReference>
<dbReference type="EC" id="2.7.1.71" evidence="3 11"/>
<comment type="caution">
    <text evidence="12">The sequence shown here is derived from an EMBL/GenBank/DDBJ whole genome shotgun (WGS) entry which is preliminary data.</text>
</comment>
<dbReference type="Gene3D" id="3.40.50.300">
    <property type="entry name" value="P-loop containing nucleotide triphosphate hydrolases"/>
    <property type="match status" value="1"/>
</dbReference>
<keyword evidence="6 11" id="KW-0547">Nucleotide-binding</keyword>
<keyword evidence="5 11" id="KW-0808">Transferase</keyword>
<dbReference type="Pfam" id="PF01202">
    <property type="entry name" value="SKI"/>
    <property type="match status" value="1"/>
</dbReference>
<feature type="binding site" evidence="11">
    <location>
        <position position="156"/>
    </location>
    <ligand>
        <name>ATP</name>
        <dbReference type="ChEBI" id="CHEBI:30616"/>
    </ligand>
</feature>
<dbReference type="Proteomes" id="UP000003704">
    <property type="component" value="Unassembled WGS sequence"/>
</dbReference>
<keyword evidence="8 11" id="KW-0067">ATP-binding</keyword>
<dbReference type="GO" id="GO:0005829">
    <property type="term" value="C:cytosol"/>
    <property type="evidence" value="ECO:0007669"/>
    <property type="project" value="TreeGrafter"/>
</dbReference>
<dbReference type="InterPro" id="IPR027417">
    <property type="entry name" value="P-loop_NTPase"/>
</dbReference>
<evidence type="ECO:0000256" key="3">
    <source>
        <dbReference type="ARBA" id="ARBA00012154"/>
    </source>
</evidence>
<accession>I8TCZ7</accession>
<comment type="similarity">
    <text evidence="2 11">Belongs to the shikimate kinase family.</text>
</comment>
<evidence type="ECO:0000313" key="12">
    <source>
        <dbReference type="EMBL" id="EIT71548.1"/>
    </source>
</evidence>
<dbReference type="EMBL" id="AKGD01000001">
    <property type="protein sequence ID" value="EIT71548.1"/>
    <property type="molecule type" value="Genomic_DNA"/>
</dbReference>
<dbReference type="UniPathway" id="UPA00053">
    <property type="reaction ID" value="UER00088"/>
</dbReference>
<dbReference type="PRINTS" id="PR01100">
    <property type="entry name" value="SHIKIMTKNASE"/>
</dbReference>
<dbReference type="AlphaFoldDB" id="I8TCZ7"/>
<dbReference type="GO" id="GO:0009073">
    <property type="term" value="P:aromatic amino acid family biosynthetic process"/>
    <property type="evidence" value="ECO:0007669"/>
    <property type="project" value="UniProtKB-KW"/>
</dbReference>
<comment type="cofactor">
    <cofactor evidence="11">
        <name>Mg(2+)</name>
        <dbReference type="ChEBI" id="CHEBI:18420"/>
    </cofactor>
    <text evidence="11">Binds 1 Mg(2+) ion per subunit.</text>
</comment>
<dbReference type="GO" id="GO:0004765">
    <property type="term" value="F:shikimate kinase activity"/>
    <property type="evidence" value="ECO:0007669"/>
    <property type="project" value="UniProtKB-UniRule"/>
</dbReference>
<dbReference type="GO" id="GO:0000287">
    <property type="term" value="F:magnesium ion binding"/>
    <property type="evidence" value="ECO:0007669"/>
    <property type="project" value="UniProtKB-UniRule"/>
</dbReference>
<dbReference type="GO" id="GO:0009423">
    <property type="term" value="P:chorismate biosynthetic process"/>
    <property type="evidence" value="ECO:0007669"/>
    <property type="project" value="UniProtKB-UniRule"/>
</dbReference>
<keyword evidence="13" id="KW-1185">Reference proteome</keyword>
<evidence type="ECO:0000256" key="11">
    <source>
        <dbReference type="HAMAP-Rule" id="MF_00109"/>
    </source>
</evidence>
<evidence type="ECO:0000256" key="9">
    <source>
        <dbReference type="ARBA" id="ARBA00023141"/>
    </source>
</evidence>
<evidence type="ECO:0000256" key="7">
    <source>
        <dbReference type="ARBA" id="ARBA00022777"/>
    </source>
</evidence>
<dbReference type="InterPro" id="IPR000623">
    <property type="entry name" value="Shikimate_kinase/TSH1"/>
</dbReference>
<dbReference type="PATRIC" id="fig|1172194.4.peg.1626"/>
<organism evidence="12 13">
    <name type="scientific">Hydrocarboniphaga effusa AP103</name>
    <dbReference type="NCBI Taxonomy" id="1172194"/>
    <lineage>
        <taxon>Bacteria</taxon>
        <taxon>Pseudomonadati</taxon>
        <taxon>Pseudomonadota</taxon>
        <taxon>Gammaproteobacteria</taxon>
        <taxon>Nevskiales</taxon>
        <taxon>Nevskiaceae</taxon>
        <taxon>Hydrocarboniphaga</taxon>
    </lineage>
</organism>
<feature type="binding site" evidence="11">
    <location>
        <position position="59"/>
    </location>
    <ligand>
        <name>substrate</name>
    </ligand>
</feature>